<proteinExistence type="predicted"/>
<reference evidence="2 3" key="1">
    <citation type="submission" date="2021-06" db="EMBL/GenBank/DDBJ databases">
        <authorList>
            <person name="Kallberg Y."/>
            <person name="Tangrot J."/>
            <person name="Rosling A."/>
        </authorList>
    </citation>
    <scope>NUCLEOTIDE SEQUENCE [LARGE SCALE GENOMIC DNA]</scope>
    <source>
        <strain evidence="2 3">120-4 pot B 10/14</strain>
    </source>
</reference>
<accession>A0ABN7WTK3</accession>
<comment type="caution">
    <text evidence="2">The sequence shown here is derived from an EMBL/GenBank/DDBJ whole genome shotgun (WGS) entry which is preliminary data.</text>
</comment>
<dbReference type="Proteomes" id="UP000789901">
    <property type="component" value="Unassembled WGS sequence"/>
</dbReference>
<dbReference type="EMBL" id="CAJVQB010062946">
    <property type="protein sequence ID" value="CAG8840468.1"/>
    <property type="molecule type" value="Genomic_DNA"/>
</dbReference>
<evidence type="ECO:0000256" key="1">
    <source>
        <dbReference type="SAM" id="Coils"/>
    </source>
</evidence>
<sequence length="74" mass="8442">SYISANLNHPHSTRLNINELIKENKVLKNENDSLKSQILVLTEELDTYKNPGTCDLRLAFKYPVSCLLLAQNLQ</sequence>
<feature type="non-terminal residue" evidence="2">
    <location>
        <position position="74"/>
    </location>
</feature>
<name>A0ABN7WTK3_GIGMA</name>
<protein>
    <submittedName>
        <fullName evidence="2">38037_t:CDS:1</fullName>
    </submittedName>
</protein>
<feature type="non-terminal residue" evidence="2">
    <location>
        <position position="1"/>
    </location>
</feature>
<keyword evidence="1" id="KW-0175">Coiled coil</keyword>
<organism evidence="2 3">
    <name type="scientific">Gigaspora margarita</name>
    <dbReference type="NCBI Taxonomy" id="4874"/>
    <lineage>
        <taxon>Eukaryota</taxon>
        <taxon>Fungi</taxon>
        <taxon>Fungi incertae sedis</taxon>
        <taxon>Mucoromycota</taxon>
        <taxon>Glomeromycotina</taxon>
        <taxon>Glomeromycetes</taxon>
        <taxon>Diversisporales</taxon>
        <taxon>Gigasporaceae</taxon>
        <taxon>Gigaspora</taxon>
    </lineage>
</organism>
<gene>
    <name evidence="2" type="ORF">GMARGA_LOCUS34931</name>
</gene>
<evidence type="ECO:0000313" key="3">
    <source>
        <dbReference type="Proteomes" id="UP000789901"/>
    </source>
</evidence>
<evidence type="ECO:0000313" key="2">
    <source>
        <dbReference type="EMBL" id="CAG8840468.1"/>
    </source>
</evidence>
<keyword evidence="3" id="KW-1185">Reference proteome</keyword>
<feature type="coiled-coil region" evidence="1">
    <location>
        <begin position="17"/>
        <end position="44"/>
    </location>
</feature>